<feature type="domain" description="Phage tail tape measure protein" evidence="3">
    <location>
        <begin position="125"/>
        <end position="299"/>
    </location>
</feature>
<keyword evidence="2" id="KW-1133">Transmembrane helix</keyword>
<gene>
    <name evidence="4" type="ORF">TNO010_400069</name>
</gene>
<keyword evidence="1" id="KW-0175">Coiled coil</keyword>
<dbReference type="RefSeq" id="WP_172505733.1">
    <property type="nucleotide sequence ID" value="NZ_OENE01000035.1"/>
</dbReference>
<proteinExistence type="predicted"/>
<dbReference type="Proteomes" id="UP000490060">
    <property type="component" value="Unassembled WGS sequence"/>
</dbReference>
<dbReference type="EMBL" id="OENE01000035">
    <property type="protein sequence ID" value="SOU89494.1"/>
    <property type="molecule type" value="Genomic_DNA"/>
</dbReference>
<feature type="transmembrane region" description="Helical" evidence="2">
    <location>
        <begin position="86"/>
        <end position="107"/>
    </location>
</feature>
<dbReference type="InterPro" id="IPR010090">
    <property type="entry name" value="Phage_tape_meas"/>
</dbReference>
<evidence type="ECO:0000256" key="2">
    <source>
        <dbReference type="SAM" id="Phobius"/>
    </source>
</evidence>
<sequence length="1191" mass="131412">MAYKKKGVWDIDIVINGKKVKNTLSGVGAEVAKLNRDLKKLTPGTEEFIKKSEELKKAREHFQAIKTEINGTVSAMDKMKTKIKGIGPMILAAFSVGAVLEFFKTIADKVNVLMKLKGVISQVTNLQGNALDKATSKVKAMSETFEADTQKMTEAAHNFAEGMEIDFVDALEKIEDGFLAGADANGEFLDKLKEYPVLLKEAGFSADEAIALMSQEVKLGIYSDKGVDAIKEATLRLREMPKATIGALNAIGLSSKTIQKELKSGSKTTFEIMQKVSKKMSKLPKQSQVVGQAIADIFGGPGEDAGYKYLSNLHAIDLTTNSLIDTTNNHVKAKKLELKANEALNNVWVKLTGVGSAMNVMYSSMKMSLASLLGTLTGVKDEADEAKDSFDEQAKKVVNLNKSLTPLITEYDNLSSKTNLSKQEQNRLKTVIQQIGGIVPTAITAFDKYGKAIGVSSDTAKEFMKNHKAMLKYRNVDVIDEETKKLAKLNSELTNINKSLAQRDKDGDIIKLSHDIRPNNVITTEIKLDGNEIAKLQARATEIEGIQIGVQASLDEHTGDYLTKFVATEVKKTKKTEEQVIARDALEKTAHKFKIKNIEASTDEQLQLEINKIRASNKEKAILNAKVAEAKTKAEEKAAEKKATLLEKQKEDELAFRDSVLLSSKTVIEKEVAAYEDRLKKAGLFGKDKNKLTELDLLIKEKLEAQHQVKVAKIETEAINDFLAKKAKSYESEKIKRQTSFNNEIASVTDLAKAKSLLSETFSNEELDKIDSIETAKNGLKRQHESLELQKQAAYFQDLINLYTTALNTGEVEGVNFADNILTEEQKEALNEKLEEVRLKLSDVNVAKSGLKGGGNEDAEDDSANSNDFDFFGMTPDQWDKSFENLDTAKGQIEAVGAVLNGLQDAWGMYNQSLEANEKKQLQTLEKSTNEKKKALKKSEEEKKKALKKQLDDGLIDKEKYNKQIQSLKEKSNKEIESLDAELEKKQAEIEYKKAKRERTSALFSIAVSTGIGIAKAAAASPLTGGLPWTALIGAMGVAQAAFVMSKPLPNKGHFVGGHTGDKALYHDGQDGVTGPVHVGEWVAPKWMNDNPRYAPTIQYLENERIKGPGYFDGGHVAPPTSSGVSDYDETDETETFEDNNSPMLLEQLTRLNNHLDNGIISYALIGDEEIQELKIRTKKINNSRENAKIQ</sequence>
<accession>A0A2I2MC44</accession>
<protein>
    <submittedName>
        <fullName evidence="4">Phage tail protein</fullName>
    </submittedName>
</protein>
<evidence type="ECO:0000256" key="1">
    <source>
        <dbReference type="SAM" id="Coils"/>
    </source>
</evidence>
<evidence type="ECO:0000313" key="4">
    <source>
        <dbReference type="EMBL" id="SOU89494.1"/>
    </source>
</evidence>
<organism evidence="4 5">
    <name type="scientific">Tenacibaculum finnmarkense genomovar ulcerans</name>
    <dbReference type="NCBI Taxonomy" id="2781388"/>
    <lineage>
        <taxon>Bacteria</taxon>
        <taxon>Pseudomonadati</taxon>
        <taxon>Bacteroidota</taxon>
        <taxon>Flavobacteriia</taxon>
        <taxon>Flavobacteriales</taxon>
        <taxon>Flavobacteriaceae</taxon>
        <taxon>Tenacibaculum</taxon>
        <taxon>Tenacibaculum finnmarkense</taxon>
    </lineage>
</organism>
<evidence type="ECO:0000313" key="5">
    <source>
        <dbReference type="Proteomes" id="UP000490060"/>
    </source>
</evidence>
<feature type="coiled-coil region" evidence="1">
    <location>
        <begin position="911"/>
        <end position="998"/>
    </location>
</feature>
<evidence type="ECO:0000259" key="3">
    <source>
        <dbReference type="Pfam" id="PF10145"/>
    </source>
</evidence>
<reference evidence="4 5" key="1">
    <citation type="submission" date="2017-11" db="EMBL/GenBank/DDBJ databases">
        <authorList>
            <person name="Duchaud E."/>
        </authorList>
    </citation>
    <scope>NUCLEOTIDE SEQUENCE [LARGE SCALE GENOMIC DNA]</scope>
    <source>
        <strain evidence="4 5">TNO010</strain>
    </source>
</reference>
<dbReference type="AlphaFoldDB" id="A0A2I2MC44"/>
<feature type="coiled-coil region" evidence="1">
    <location>
        <begin position="613"/>
        <end position="651"/>
    </location>
</feature>
<feature type="coiled-coil region" evidence="1">
    <location>
        <begin position="820"/>
        <end position="847"/>
    </location>
</feature>
<keyword evidence="2" id="KW-0812">Transmembrane</keyword>
<keyword evidence="2" id="KW-0472">Membrane</keyword>
<dbReference type="Pfam" id="PF10145">
    <property type="entry name" value="PhageMin_Tail"/>
    <property type="match status" value="1"/>
</dbReference>
<name>A0A2I2MC44_9FLAO</name>